<evidence type="ECO:0000313" key="9">
    <source>
        <dbReference type="Proteomes" id="UP001634394"/>
    </source>
</evidence>
<dbReference type="AlphaFoldDB" id="A0ABD3WTZ8"/>
<dbReference type="PANTHER" id="PTHR19282">
    <property type="entry name" value="TETRASPANIN"/>
    <property type="match status" value="1"/>
</dbReference>
<dbReference type="SUPFAM" id="SSF48652">
    <property type="entry name" value="Tetraspanin"/>
    <property type="match status" value="1"/>
</dbReference>
<evidence type="ECO:0000256" key="7">
    <source>
        <dbReference type="RuleBase" id="RU361218"/>
    </source>
</evidence>
<evidence type="ECO:0000256" key="2">
    <source>
        <dbReference type="ARBA" id="ARBA00006840"/>
    </source>
</evidence>
<dbReference type="InterPro" id="IPR008952">
    <property type="entry name" value="Tetraspanin_EC2_sf"/>
</dbReference>
<dbReference type="PANTHER" id="PTHR19282:SF431">
    <property type="entry name" value="TETRASPANIN 26A, ISOFORM B-RELATED"/>
    <property type="match status" value="1"/>
</dbReference>
<comment type="subcellular location">
    <subcellularLocation>
        <location evidence="1 7">Membrane</location>
        <topology evidence="1 7">Multi-pass membrane protein</topology>
    </subcellularLocation>
</comment>
<evidence type="ECO:0000256" key="5">
    <source>
        <dbReference type="ARBA" id="ARBA00023136"/>
    </source>
</evidence>
<dbReference type="Gene3D" id="1.10.1450.10">
    <property type="entry name" value="Tetraspanin"/>
    <property type="match status" value="1"/>
</dbReference>
<dbReference type="PRINTS" id="PR00259">
    <property type="entry name" value="TMFOUR"/>
</dbReference>
<evidence type="ECO:0000256" key="3">
    <source>
        <dbReference type="ARBA" id="ARBA00022692"/>
    </source>
</evidence>
<feature type="disulfide bond" evidence="6">
    <location>
        <begin position="172"/>
        <end position="188"/>
    </location>
</feature>
<dbReference type="InterPro" id="IPR018499">
    <property type="entry name" value="Tetraspanin/Peripherin"/>
</dbReference>
<keyword evidence="6" id="KW-1015">Disulfide bond</keyword>
<keyword evidence="9" id="KW-1185">Reference proteome</keyword>
<comment type="caution">
    <text evidence="8">The sequence shown here is derived from an EMBL/GenBank/DDBJ whole genome shotgun (WGS) entry which is preliminary data.</text>
</comment>
<evidence type="ECO:0000256" key="1">
    <source>
        <dbReference type="ARBA" id="ARBA00004141"/>
    </source>
</evidence>
<dbReference type="EMBL" id="JBJQND010000005">
    <property type="protein sequence ID" value="KAL3875980.1"/>
    <property type="molecule type" value="Genomic_DNA"/>
</dbReference>
<evidence type="ECO:0000256" key="6">
    <source>
        <dbReference type="PIRSR" id="PIRSR002419-1"/>
    </source>
</evidence>
<keyword evidence="3 7" id="KW-0812">Transmembrane</keyword>
<evidence type="ECO:0000313" key="8">
    <source>
        <dbReference type="EMBL" id="KAL3875980.1"/>
    </source>
</evidence>
<dbReference type="PIRSF" id="PIRSF002419">
    <property type="entry name" value="Tetraspanin"/>
    <property type="match status" value="1"/>
</dbReference>
<dbReference type="Proteomes" id="UP001634394">
    <property type="component" value="Unassembled WGS sequence"/>
</dbReference>
<comment type="similarity">
    <text evidence="2 7">Belongs to the tetraspanin (TM4SF) family.</text>
</comment>
<feature type="transmembrane region" description="Helical" evidence="7">
    <location>
        <begin position="76"/>
        <end position="99"/>
    </location>
</feature>
<feature type="transmembrane region" description="Helical" evidence="7">
    <location>
        <begin position="41"/>
        <end position="64"/>
    </location>
</feature>
<keyword evidence="5 7" id="KW-0472">Membrane</keyword>
<feature type="transmembrane region" description="Helical" evidence="7">
    <location>
        <begin position="111"/>
        <end position="133"/>
    </location>
</feature>
<name>A0ABD3WTZ8_SINWO</name>
<dbReference type="InterPro" id="IPR000301">
    <property type="entry name" value="Tetraspanin_animals"/>
</dbReference>
<feature type="transmembrane region" description="Helical" evidence="7">
    <location>
        <begin position="249"/>
        <end position="272"/>
    </location>
</feature>
<proteinExistence type="inferred from homology"/>
<accession>A0ABD3WTZ8</accession>
<gene>
    <name evidence="8" type="ORF">ACJMK2_033873</name>
</gene>
<evidence type="ECO:0000256" key="4">
    <source>
        <dbReference type="ARBA" id="ARBA00022989"/>
    </source>
</evidence>
<dbReference type="Pfam" id="PF00335">
    <property type="entry name" value="Tetraspanin"/>
    <property type="match status" value="1"/>
</dbReference>
<keyword evidence="4 7" id="KW-1133">Transmembrane helix</keyword>
<protein>
    <recommendedName>
        <fullName evidence="7">Tetraspanin</fullName>
    </recommendedName>
</protein>
<organism evidence="8 9">
    <name type="scientific">Sinanodonta woodiana</name>
    <name type="common">Chinese pond mussel</name>
    <name type="synonym">Anodonta woodiana</name>
    <dbReference type="NCBI Taxonomy" id="1069815"/>
    <lineage>
        <taxon>Eukaryota</taxon>
        <taxon>Metazoa</taxon>
        <taxon>Spiralia</taxon>
        <taxon>Lophotrochozoa</taxon>
        <taxon>Mollusca</taxon>
        <taxon>Bivalvia</taxon>
        <taxon>Autobranchia</taxon>
        <taxon>Heteroconchia</taxon>
        <taxon>Palaeoheterodonta</taxon>
        <taxon>Unionida</taxon>
        <taxon>Unionoidea</taxon>
        <taxon>Unionidae</taxon>
        <taxon>Unioninae</taxon>
        <taxon>Sinanodonta</taxon>
    </lineage>
</organism>
<sequence length="286" mass="32461">MAVDFDGERMLNTKQKPPKATSHPQRPWCEWSGYSCNKLFLFIYAVLYLFIGTGLLSVGLWVELQRQDYEEMNNDLFVPVIFLICVGFCIAVNAVFGIVGVVKENTCLLKTFLMMTVTCFLGQVTIGVLAFIYRQEIPAIISSSLMFLVRGYAANNDYMFTMDNLQSNFQCCGFESYRDYEESQEFSCGSKTPMSCGVPWTCCKYNGDAGLRLNCGYDVRWNNTVPEDKINTMGCTDKFLAWLALQMDIVGACALGTAIPQIIGILLVYYFIGRVWHMKVWYRVGM</sequence>
<reference evidence="8 9" key="1">
    <citation type="submission" date="2024-11" db="EMBL/GenBank/DDBJ databases">
        <title>Chromosome-level genome assembly of the freshwater bivalve Anodonta woodiana.</title>
        <authorList>
            <person name="Chen X."/>
        </authorList>
    </citation>
    <scope>NUCLEOTIDE SEQUENCE [LARGE SCALE GENOMIC DNA]</scope>
    <source>
        <strain evidence="8">MN2024</strain>
        <tissue evidence="8">Gills</tissue>
    </source>
</reference>
<dbReference type="GO" id="GO:0016020">
    <property type="term" value="C:membrane"/>
    <property type="evidence" value="ECO:0007669"/>
    <property type="project" value="UniProtKB-SubCell"/>
</dbReference>